<feature type="compositionally biased region" description="Low complexity" evidence="1">
    <location>
        <begin position="69"/>
        <end position="88"/>
    </location>
</feature>
<proteinExistence type="predicted"/>
<evidence type="ECO:0000256" key="1">
    <source>
        <dbReference type="SAM" id="MobiDB-lite"/>
    </source>
</evidence>
<feature type="domain" description="DUF6993" evidence="2">
    <location>
        <begin position="128"/>
        <end position="209"/>
    </location>
</feature>
<dbReference type="Pfam" id="PF22504">
    <property type="entry name" value="DUF6993"/>
    <property type="match status" value="1"/>
</dbReference>
<dbReference type="Proteomes" id="UP001623384">
    <property type="component" value="Chromosome"/>
</dbReference>
<organism evidence="3 4">
    <name type="scientific">Pseudarthrobacter quantipunctorum</name>
    <dbReference type="NCBI Taxonomy" id="3128980"/>
    <lineage>
        <taxon>Bacteria</taxon>
        <taxon>Bacillati</taxon>
        <taxon>Actinomycetota</taxon>
        <taxon>Actinomycetes</taxon>
        <taxon>Micrococcales</taxon>
        <taxon>Micrococcaceae</taxon>
        <taxon>Pseudarthrobacter</taxon>
    </lineage>
</organism>
<evidence type="ECO:0000313" key="3">
    <source>
        <dbReference type="EMBL" id="WXK94654.1"/>
    </source>
</evidence>
<sequence>MQPPLDHRQIVTAGASRVERPTSGKTALLSTQRQARRLLVVLSVAVLAGSLSGCVGGTPSVNQPGSTGPGVAAPEASGPAAADSEAGPGTPGPQASGPLADTSAGTPNASAEAAATETVRQTVTDALGRLAAGTPKPATAQVSEALTGAGIAAGVLEVSQSRTPTGLEADAIEAAVLQGGDCVIGQVRDGAVAVTVLPVLASGKCFVGT</sequence>
<accession>A0ABZ2RCH1</accession>
<feature type="region of interest" description="Disordered" evidence="1">
    <location>
        <begin position="1"/>
        <end position="29"/>
    </location>
</feature>
<reference evidence="3 4" key="1">
    <citation type="submission" date="2024-03" db="EMBL/GenBank/DDBJ databases">
        <title>Rhodococcus navarretei sp. nov. and Pseudarthrobacter quantumdoti sp. nov., two new species with the ability to biosynthesize Quantum Dots isolated from soil samples at Union Glacier, Antarctica.</title>
        <authorList>
            <person name="Vargas M."/>
        </authorList>
    </citation>
    <scope>NUCLEOTIDE SEQUENCE [LARGE SCALE GENOMIC DNA]</scope>
    <source>
        <strain evidence="3 4">RC-2-3</strain>
    </source>
</reference>
<name>A0ABZ2RCH1_9MICC</name>
<dbReference type="RefSeq" id="WP_406637804.1">
    <property type="nucleotide sequence ID" value="NZ_CP148033.1"/>
</dbReference>
<dbReference type="EMBL" id="CP148033">
    <property type="protein sequence ID" value="WXK94654.1"/>
    <property type="molecule type" value="Genomic_DNA"/>
</dbReference>
<protein>
    <recommendedName>
        <fullName evidence="2">DUF6993 domain-containing protein</fullName>
    </recommendedName>
</protein>
<evidence type="ECO:0000259" key="2">
    <source>
        <dbReference type="Pfam" id="PF22504"/>
    </source>
</evidence>
<dbReference type="InterPro" id="IPR054262">
    <property type="entry name" value="DUF6993"/>
</dbReference>
<feature type="region of interest" description="Disordered" evidence="1">
    <location>
        <begin position="53"/>
        <end position="116"/>
    </location>
</feature>
<evidence type="ECO:0000313" key="4">
    <source>
        <dbReference type="Proteomes" id="UP001623384"/>
    </source>
</evidence>
<keyword evidence="4" id="KW-1185">Reference proteome</keyword>
<gene>
    <name evidence="3" type="ORF">WHH00_07620</name>
</gene>